<dbReference type="HOGENOM" id="CLU_1917719_0_0_1"/>
<dbReference type="AlphaFoldDB" id="A0A0D0DHD1"/>
<gene>
    <name evidence="1" type="ORF">PAXRUDRAFT_207003</name>
</gene>
<name>A0A0D0DHD1_9AGAM</name>
<keyword evidence="2" id="KW-1185">Reference proteome</keyword>
<organism evidence="1 2">
    <name type="scientific">Paxillus rubicundulus Ve08.2h10</name>
    <dbReference type="NCBI Taxonomy" id="930991"/>
    <lineage>
        <taxon>Eukaryota</taxon>
        <taxon>Fungi</taxon>
        <taxon>Dikarya</taxon>
        <taxon>Basidiomycota</taxon>
        <taxon>Agaricomycotina</taxon>
        <taxon>Agaricomycetes</taxon>
        <taxon>Agaricomycetidae</taxon>
        <taxon>Boletales</taxon>
        <taxon>Paxilineae</taxon>
        <taxon>Paxillaceae</taxon>
        <taxon>Paxillus</taxon>
    </lineage>
</organism>
<sequence>MSRMVQSVPGSEIVLERSSVSVYPPAQSAQRSTVDGDLSGLCPRRLLCGKLRRLHTEDMHPLHCISNSPGKGQFSALFGDSESRSSSSPTVTSKQAKGPALRTWSFHGVVHCRFSASVLLAVMIFTFVHCLS</sequence>
<dbReference type="Proteomes" id="UP000054538">
    <property type="component" value="Unassembled WGS sequence"/>
</dbReference>
<proteinExistence type="predicted"/>
<protein>
    <submittedName>
        <fullName evidence="1">Uncharacterized protein</fullName>
    </submittedName>
</protein>
<evidence type="ECO:0000313" key="2">
    <source>
        <dbReference type="Proteomes" id="UP000054538"/>
    </source>
</evidence>
<reference evidence="2" key="2">
    <citation type="submission" date="2015-01" db="EMBL/GenBank/DDBJ databases">
        <title>Evolutionary Origins and Diversification of the Mycorrhizal Mutualists.</title>
        <authorList>
            <consortium name="DOE Joint Genome Institute"/>
            <consortium name="Mycorrhizal Genomics Consortium"/>
            <person name="Kohler A."/>
            <person name="Kuo A."/>
            <person name="Nagy L.G."/>
            <person name="Floudas D."/>
            <person name="Copeland A."/>
            <person name="Barry K.W."/>
            <person name="Cichocki N."/>
            <person name="Veneault-Fourrey C."/>
            <person name="LaButti K."/>
            <person name="Lindquist E.A."/>
            <person name="Lipzen A."/>
            <person name="Lundell T."/>
            <person name="Morin E."/>
            <person name="Murat C."/>
            <person name="Riley R."/>
            <person name="Ohm R."/>
            <person name="Sun H."/>
            <person name="Tunlid A."/>
            <person name="Henrissat B."/>
            <person name="Grigoriev I.V."/>
            <person name="Hibbett D.S."/>
            <person name="Martin F."/>
        </authorList>
    </citation>
    <scope>NUCLEOTIDE SEQUENCE [LARGE SCALE GENOMIC DNA]</scope>
    <source>
        <strain evidence="2">Ve08.2h10</strain>
    </source>
</reference>
<reference evidence="1 2" key="1">
    <citation type="submission" date="2014-04" db="EMBL/GenBank/DDBJ databases">
        <authorList>
            <consortium name="DOE Joint Genome Institute"/>
            <person name="Kuo A."/>
            <person name="Kohler A."/>
            <person name="Jargeat P."/>
            <person name="Nagy L.G."/>
            <person name="Floudas D."/>
            <person name="Copeland A."/>
            <person name="Barry K.W."/>
            <person name="Cichocki N."/>
            <person name="Veneault-Fourrey C."/>
            <person name="LaButti K."/>
            <person name="Lindquist E.A."/>
            <person name="Lipzen A."/>
            <person name="Lundell T."/>
            <person name="Morin E."/>
            <person name="Murat C."/>
            <person name="Sun H."/>
            <person name="Tunlid A."/>
            <person name="Henrissat B."/>
            <person name="Grigoriev I.V."/>
            <person name="Hibbett D.S."/>
            <person name="Martin F."/>
            <person name="Nordberg H.P."/>
            <person name="Cantor M.N."/>
            <person name="Hua S.X."/>
        </authorList>
    </citation>
    <scope>NUCLEOTIDE SEQUENCE [LARGE SCALE GENOMIC DNA]</scope>
    <source>
        <strain evidence="1 2">Ve08.2h10</strain>
    </source>
</reference>
<evidence type="ECO:0000313" key="1">
    <source>
        <dbReference type="EMBL" id="KIK97592.1"/>
    </source>
</evidence>
<accession>A0A0D0DHD1</accession>
<dbReference type="EMBL" id="KN824928">
    <property type="protein sequence ID" value="KIK97592.1"/>
    <property type="molecule type" value="Genomic_DNA"/>
</dbReference>
<dbReference type="InParanoid" id="A0A0D0DHD1"/>